<comment type="caution">
    <text evidence="1">The sequence shown here is derived from an EMBL/GenBank/DDBJ whole genome shotgun (WGS) entry which is preliminary data.</text>
</comment>
<accession>A0A9J5WWE9</accession>
<dbReference type="AlphaFoldDB" id="A0A9J5WWE9"/>
<dbReference type="EMBL" id="JACXVP010000010">
    <property type="protein sequence ID" value="KAG5580153.1"/>
    <property type="molecule type" value="Genomic_DNA"/>
</dbReference>
<sequence>MTRFHQSTFISSKTQEAIDTLISGLQTTLIVQPLSVVKSNPSNETHQLLPDSNLPMEISGNEIVLYEQSETLAQRNMMPSKILKSPYLTEFGSSDKGKQKFDLVVRRMWKSKDEKYRVKSSSVGLNT</sequence>
<gene>
    <name evidence="1" type="ORF">H5410_050780</name>
</gene>
<evidence type="ECO:0000313" key="1">
    <source>
        <dbReference type="EMBL" id="KAG5580153.1"/>
    </source>
</evidence>
<keyword evidence="2" id="KW-1185">Reference proteome</keyword>
<proteinExistence type="predicted"/>
<name>A0A9J5WWE9_SOLCO</name>
<evidence type="ECO:0000313" key="2">
    <source>
        <dbReference type="Proteomes" id="UP000824120"/>
    </source>
</evidence>
<dbReference type="OrthoDB" id="1328686at2759"/>
<reference evidence="1 2" key="1">
    <citation type="submission" date="2020-09" db="EMBL/GenBank/DDBJ databases">
        <title>De no assembly of potato wild relative species, Solanum commersonii.</title>
        <authorList>
            <person name="Cho K."/>
        </authorList>
    </citation>
    <scope>NUCLEOTIDE SEQUENCE [LARGE SCALE GENOMIC DNA]</scope>
    <source>
        <strain evidence="1">LZ3.2</strain>
        <tissue evidence="1">Leaf</tissue>
    </source>
</reference>
<protein>
    <submittedName>
        <fullName evidence="1">Uncharacterized protein</fullName>
    </submittedName>
</protein>
<organism evidence="1 2">
    <name type="scientific">Solanum commersonii</name>
    <name type="common">Commerson's wild potato</name>
    <name type="synonym">Commerson's nightshade</name>
    <dbReference type="NCBI Taxonomy" id="4109"/>
    <lineage>
        <taxon>Eukaryota</taxon>
        <taxon>Viridiplantae</taxon>
        <taxon>Streptophyta</taxon>
        <taxon>Embryophyta</taxon>
        <taxon>Tracheophyta</taxon>
        <taxon>Spermatophyta</taxon>
        <taxon>Magnoliopsida</taxon>
        <taxon>eudicotyledons</taxon>
        <taxon>Gunneridae</taxon>
        <taxon>Pentapetalae</taxon>
        <taxon>asterids</taxon>
        <taxon>lamiids</taxon>
        <taxon>Solanales</taxon>
        <taxon>Solanaceae</taxon>
        <taxon>Solanoideae</taxon>
        <taxon>Solaneae</taxon>
        <taxon>Solanum</taxon>
    </lineage>
</organism>
<dbReference type="Proteomes" id="UP000824120">
    <property type="component" value="Chromosome 10"/>
</dbReference>